<proteinExistence type="predicted"/>
<dbReference type="EMBL" id="BSOW01000015">
    <property type="protein sequence ID" value="GLR87699.1"/>
    <property type="molecule type" value="Genomic_DNA"/>
</dbReference>
<evidence type="ECO:0000313" key="1">
    <source>
        <dbReference type="EMBL" id="GLR87699.1"/>
    </source>
</evidence>
<evidence type="ECO:0000313" key="2">
    <source>
        <dbReference type="Proteomes" id="UP001156905"/>
    </source>
</evidence>
<organism evidence="1 2">
    <name type="scientific">Bradyrhizobium iriomotense</name>
    <dbReference type="NCBI Taxonomy" id="441950"/>
    <lineage>
        <taxon>Bacteria</taxon>
        <taxon>Pseudomonadati</taxon>
        <taxon>Pseudomonadota</taxon>
        <taxon>Alphaproteobacteria</taxon>
        <taxon>Hyphomicrobiales</taxon>
        <taxon>Nitrobacteraceae</taxon>
        <taxon>Bradyrhizobium</taxon>
    </lineage>
</organism>
<reference evidence="2" key="1">
    <citation type="journal article" date="2019" name="Int. J. Syst. Evol. Microbiol.">
        <title>The Global Catalogue of Microorganisms (GCM) 10K type strain sequencing project: providing services to taxonomists for standard genome sequencing and annotation.</title>
        <authorList>
            <consortium name="The Broad Institute Genomics Platform"/>
            <consortium name="The Broad Institute Genome Sequencing Center for Infectious Disease"/>
            <person name="Wu L."/>
            <person name="Ma J."/>
        </authorList>
    </citation>
    <scope>NUCLEOTIDE SEQUENCE [LARGE SCALE GENOMIC DNA]</scope>
    <source>
        <strain evidence="2">NBRC 102520</strain>
    </source>
</reference>
<accession>A0ABQ6AZT9</accession>
<keyword evidence="2" id="KW-1185">Reference proteome</keyword>
<sequence length="165" mass="18153">MNFFDGYAQIVGNAYPDLRIKTNPNSANARPEASRTIYSDTRASGFRGYPFLLKDNKAASIRVSYHCWDSSAPSAGVKLMLDGWAAHPAKAVPILQPALADKRLYIRSAGRSLAMVADTVRLDNKRSASVQQRAIEQALKKLQLIRDTWNGMETTLVKAATVVGR</sequence>
<dbReference type="RefSeq" id="WP_284268679.1">
    <property type="nucleotide sequence ID" value="NZ_BSOW01000015.1"/>
</dbReference>
<gene>
    <name evidence="1" type="ORF">GCM10007857_44100</name>
</gene>
<dbReference type="Proteomes" id="UP001156905">
    <property type="component" value="Unassembled WGS sequence"/>
</dbReference>
<name>A0ABQ6AZT9_9BRAD</name>
<comment type="caution">
    <text evidence="1">The sequence shown here is derived from an EMBL/GenBank/DDBJ whole genome shotgun (WGS) entry which is preliminary data.</text>
</comment>
<protein>
    <submittedName>
        <fullName evidence="1">Uncharacterized protein</fullName>
    </submittedName>
</protein>